<dbReference type="SUPFAM" id="SSF56420">
    <property type="entry name" value="Peptide deformylase"/>
    <property type="match status" value="1"/>
</dbReference>
<keyword evidence="2 3" id="KW-0378">Hydrolase</keyword>
<dbReference type="PANTHER" id="PTHR10458">
    <property type="entry name" value="PEPTIDE DEFORMYLASE"/>
    <property type="match status" value="1"/>
</dbReference>
<dbReference type="Proteomes" id="UP000886069">
    <property type="component" value="Unassembled WGS sequence"/>
</dbReference>
<evidence type="ECO:0000256" key="1">
    <source>
        <dbReference type="ARBA" id="ARBA00010759"/>
    </source>
</evidence>
<dbReference type="AlphaFoldDB" id="A0A7V2AV85"/>
<dbReference type="CDD" id="cd00487">
    <property type="entry name" value="Pep_deformylase"/>
    <property type="match status" value="1"/>
</dbReference>
<evidence type="ECO:0000313" key="3">
    <source>
        <dbReference type="EMBL" id="HER43884.1"/>
    </source>
</evidence>
<sequence>MEPLGIQTYGSGVLRRESERVEEFGRELEEFLLRMVETMLVEDGVGLAAPQVGVARSIAVVNPEPENEKTLIKMVNPKIVSYSDETESCEEGCLSVPGIRGSVIRPVAVEVEYLDENGSERRLQADGLLARIIQHEIDHLHGVLFVDRLSIARKMLIKSKLRSLIDGYGSKE</sequence>
<keyword evidence="2" id="KW-0408">Iron</keyword>
<dbReference type="PRINTS" id="PR01576">
    <property type="entry name" value="PDEFORMYLASE"/>
</dbReference>
<dbReference type="NCBIfam" id="TIGR00079">
    <property type="entry name" value="pept_deformyl"/>
    <property type="match status" value="1"/>
</dbReference>
<organism evidence="3">
    <name type="scientific">Eiseniibacteriota bacterium</name>
    <dbReference type="NCBI Taxonomy" id="2212470"/>
    <lineage>
        <taxon>Bacteria</taxon>
        <taxon>Candidatus Eiseniibacteriota</taxon>
    </lineage>
</organism>
<evidence type="ECO:0000256" key="2">
    <source>
        <dbReference type="HAMAP-Rule" id="MF_00163"/>
    </source>
</evidence>
<dbReference type="GO" id="GO:0042586">
    <property type="term" value="F:peptide deformylase activity"/>
    <property type="evidence" value="ECO:0007669"/>
    <property type="project" value="UniProtKB-UniRule"/>
</dbReference>
<dbReference type="PIRSF" id="PIRSF004749">
    <property type="entry name" value="Pep_def"/>
    <property type="match status" value="1"/>
</dbReference>
<accession>A0A7V2AV85</accession>
<gene>
    <name evidence="2 3" type="primary">def</name>
    <name evidence="3" type="ORF">ENO08_05440</name>
</gene>
<dbReference type="Gene3D" id="3.90.45.10">
    <property type="entry name" value="Peptide deformylase"/>
    <property type="match status" value="1"/>
</dbReference>
<dbReference type="HAMAP" id="MF_00163">
    <property type="entry name" value="Pep_deformylase"/>
    <property type="match status" value="1"/>
</dbReference>
<name>A0A7V2AV85_UNCEI</name>
<dbReference type="NCBIfam" id="NF001159">
    <property type="entry name" value="PRK00150.1-3"/>
    <property type="match status" value="1"/>
</dbReference>
<feature type="binding site" evidence="2">
    <location>
        <position position="139"/>
    </location>
    <ligand>
        <name>Fe cation</name>
        <dbReference type="ChEBI" id="CHEBI:24875"/>
    </ligand>
</feature>
<reference evidence="3" key="1">
    <citation type="journal article" date="2020" name="mSystems">
        <title>Genome- and Community-Level Interaction Insights into Carbon Utilization and Element Cycling Functions of Hydrothermarchaeota in Hydrothermal Sediment.</title>
        <authorList>
            <person name="Zhou Z."/>
            <person name="Liu Y."/>
            <person name="Xu W."/>
            <person name="Pan J."/>
            <person name="Luo Z.H."/>
            <person name="Li M."/>
        </authorList>
    </citation>
    <scope>NUCLEOTIDE SEQUENCE [LARGE SCALE GENOMIC DNA]</scope>
    <source>
        <strain evidence="3">SpSt-1233</strain>
    </source>
</reference>
<dbReference type="GO" id="GO:0006412">
    <property type="term" value="P:translation"/>
    <property type="evidence" value="ECO:0007669"/>
    <property type="project" value="UniProtKB-UniRule"/>
</dbReference>
<protein>
    <recommendedName>
        <fullName evidence="2">Peptide deformylase</fullName>
        <shortName evidence="2">PDF</shortName>
        <ecNumber evidence="2">3.5.1.88</ecNumber>
    </recommendedName>
    <alternativeName>
        <fullName evidence="2">Polypeptide deformylase</fullName>
    </alternativeName>
</protein>
<dbReference type="InterPro" id="IPR036821">
    <property type="entry name" value="Peptide_deformylase_sf"/>
</dbReference>
<dbReference type="EMBL" id="DSEC01000384">
    <property type="protein sequence ID" value="HER43884.1"/>
    <property type="molecule type" value="Genomic_DNA"/>
</dbReference>
<feature type="binding site" evidence="2">
    <location>
        <position position="93"/>
    </location>
    <ligand>
        <name>Fe cation</name>
        <dbReference type="ChEBI" id="CHEBI:24875"/>
    </ligand>
</feature>
<dbReference type="InterPro" id="IPR023635">
    <property type="entry name" value="Peptide_deformylase"/>
</dbReference>
<comment type="function">
    <text evidence="2">Removes the formyl group from the N-terminal Met of newly synthesized proteins. Requires at least a dipeptide for an efficient rate of reaction. N-terminal L-methionine is a prerequisite for activity but the enzyme has broad specificity at other positions.</text>
</comment>
<comment type="similarity">
    <text evidence="1 2">Belongs to the polypeptide deformylase family.</text>
</comment>
<proteinExistence type="inferred from homology"/>
<comment type="caution">
    <text evidence="3">The sequence shown here is derived from an EMBL/GenBank/DDBJ whole genome shotgun (WGS) entry which is preliminary data.</text>
</comment>
<feature type="active site" evidence="2">
    <location>
        <position position="136"/>
    </location>
</feature>
<dbReference type="EC" id="3.5.1.88" evidence="2"/>
<dbReference type="GO" id="GO:0046872">
    <property type="term" value="F:metal ion binding"/>
    <property type="evidence" value="ECO:0007669"/>
    <property type="project" value="UniProtKB-KW"/>
</dbReference>
<keyword evidence="2" id="KW-0648">Protein biosynthesis</keyword>
<feature type="binding site" evidence="2">
    <location>
        <position position="135"/>
    </location>
    <ligand>
        <name>Fe cation</name>
        <dbReference type="ChEBI" id="CHEBI:24875"/>
    </ligand>
</feature>
<keyword evidence="2" id="KW-0479">Metal-binding</keyword>
<comment type="cofactor">
    <cofactor evidence="2">
        <name>Fe(2+)</name>
        <dbReference type="ChEBI" id="CHEBI:29033"/>
    </cofactor>
    <text evidence="2">Binds 1 Fe(2+) ion.</text>
</comment>
<dbReference type="PANTHER" id="PTHR10458:SF22">
    <property type="entry name" value="PEPTIDE DEFORMYLASE"/>
    <property type="match status" value="1"/>
</dbReference>
<comment type="catalytic activity">
    <reaction evidence="2">
        <text>N-terminal N-formyl-L-methionyl-[peptide] + H2O = N-terminal L-methionyl-[peptide] + formate</text>
        <dbReference type="Rhea" id="RHEA:24420"/>
        <dbReference type="Rhea" id="RHEA-COMP:10639"/>
        <dbReference type="Rhea" id="RHEA-COMP:10640"/>
        <dbReference type="ChEBI" id="CHEBI:15377"/>
        <dbReference type="ChEBI" id="CHEBI:15740"/>
        <dbReference type="ChEBI" id="CHEBI:49298"/>
        <dbReference type="ChEBI" id="CHEBI:64731"/>
        <dbReference type="EC" id="3.5.1.88"/>
    </reaction>
</comment>
<dbReference type="Pfam" id="PF01327">
    <property type="entry name" value="Pep_deformylase"/>
    <property type="match status" value="1"/>
</dbReference>